<protein>
    <submittedName>
        <fullName evidence="1">DUF2400 domain-containing protein</fullName>
    </submittedName>
</protein>
<dbReference type="AlphaFoldDB" id="A0A5C2H728"/>
<dbReference type="NCBIfam" id="TIGR02757">
    <property type="entry name" value="TIGR02757 family protein"/>
    <property type="match status" value="1"/>
</dbReference>
<reference evidence="1 2" key="1">
    <citation type="submission" date="2019-09" db="EMBL/GenBank/DDBJ databases">
        <title>Complete genome sequencing of four Arcobacter species reveals a diverse suite of mobile elements.</title>
        <authorList>
            <person name="Miller W.G."/>
            <person name="Yee E."/>
            <person name="Bono J.L."/>
        </authorList>
    </citation>
    <scope>NUCLEOTIDE SEQUENCE [LARGE SCALE GENOMIC DNA]</scope>
    <source>
        <strain evidence="1 2">LMG 26638</strain>
    </source>
</reference>
<dbReference type="Pfam" id="PF09674">
    <property type="entry name" value="DUF2400"/>
    <property type="match status" value="1"/>
</dbReference>
<dbReference type="Proteomes" id="UP000322726">
    <property type="component" value="Chromosome"/>
</dbReference>
<dbReference type="RefSeq" id="WP_130233675.1">
    <property type="nucleotide sequence ID" value="NZ_BMEF01000035.1"/>
</dbReference>
<reference evidence="1 2" key="3">
    <citation type="submission" date="2019-09" db="EMBL/GenBank/DDBJ databases">
        <title>Taxonomic note: a critical rebuttal of the proposed division of the genus Arcobacter into six genera, emended descriptions of Arcobacter anaerophilus and the genus Arcobacter, and an assessment of genus-level boundaries for Epsilonproteobacteria using in silico genomic comparator tools.</title>
        <authorList>
            <person name="On S.L.W."/>
            <person name="Miller W.G."/>
            <person name="Biggs P."/>
            <person name="Cornelius A."/>
            <person name="Vandamme P."/>
        </authorList>
    </citation>
    <scope>NUCLEOTIDE SEQUENCE [LARGE SCALE GENOMIC DNA]</scope>
    <source>
        <strain evidence="1 2">LMG 26638</strain>
    </source>
</reference>
<keyword evidence="2" id="KW-1185">Reference proteome</keyword>
<organism evidence="1 2">
    <name type="scientific">Malaciobacter pacificus</name>
    <dbReference type="NCBI Taxonomy" id="1080223"/>
    <lineage>
        <taxon>Bacteria</taxon>
        <taxon>Pseudomonadati</taxon>
        <taxon>Campylobacterota</taxon>
        <taxon>Epsilonproteobacteria</taxon>
        <taxon>Campylobacterales</taxon>
        <taxon>Arcobacteraceae</taxon>
        <taxon>Malaciobacter</taxon>
    </lineage>
</organism>
<dbReference type="EMBL" id="CP035928">
    <property type="protein sequence ID" value="QEP34747.1"/>
    <property type="molecule type" value="Genomic_DNA"/>
</dbReference>
<evidence type="ECO:0000313" key="1">
    <source>
        <dbReference type="EMBL" id="QEP34747.1"/>
    </source>
</evidence>
<dbReference type="OrthoDB" id="9773332at2"/>
<sequence>MTQKDLQIKQLLDKEVLNRNSSSELSYDKPDPLLVAKRFDDEYKILLCALFAYGKASLIVKFLDSLNFDLLNEKEEVIKKELSDYYYRFQNGMDIIKIFQTFRNMKQEISLNEVFQRSYNQNQSILEALDSLINIIYDYANYNSQGFKFLVSSPLKRDSKNCIKLIGNAPYKRWFMYLRWMIRNDELDLGLWSNIDKRDLILPLDTHTFNVSKNIGLLSRKTYDLKSAVLITQKLREFDINDPIKYDFALYRIGQEKLV</sequence>
<dbReference type="InterPro" id="IPR014127">
    <property type="entry name" value="CHP02757"/>
</dbReference>
<reference evidence="2" key="2">
    <citation type="submission" date="2019-09" db="EMBL/GenBank/DDBJ databases">
        <title>Complete genome sequencing of four Arcobacter species reveals a diverse suite of mobile elements.</title>
        <authorList>
            <person name="On S.L.W."/>
            <person name="Miller W.G."/>
            <person name="Biggs P."/>
            <person name="Cornelius A."/>
            <person name="Vandamme P."/>
        </authorList>
    </citation>
    <scope>NUCLEOTIDE SEQUENCE [LARGE SCALE GENOMIC DNA]</scope>
    <source>
        <strain evidence="2">LMG 26638</strain>
    </source>
</reference>
<dbReference type="KEGG" id="apai:APAC_1651"/>
<proteinExistence type="predicted"/>
<evidence type="ECO:0000313" key="2">
    <source>
        <dbReference type="Proteomes" id="UP000322726"/>
    </source>
</evidence>
<gene>
    <name evidence="1" type="ORF">APAC_1651</name>
</gene>
<accession>A0A5C2H728</accession>
<name>A0A5C2H728_9BACT</name>